<dbReference type="CDD" id="cd01043">
    <property type="entry name" value="DPS"/>
    <property type="match status" value="1"/>
</dbReference>
<dbReference type="PROSITE" id="PS00818">
    <property type="entry name" value="DPS_1"/>
    <property type="match status" value="1"/>
</dbReference>
<dbReference type="Gene3D" id="1.20.1260.10">
    <property type="match status" value="1"/>
</dbReference>
<dbReference type="RefSeq" id="WP_202246706.1">
    <property type="nucleotide sequence ID" value="NZ_JAESIY010000019.1"/>
</dbReference>
<dbReference type="PIRSF" id="PIRSF005900">
    <property type="entry name" value="Dps"/>
    <property type="match status" value="1"/>
</dbReference>
<dbReference type="AlphaFoldDB" id="A0A937FC15"/>
<evidence type="ECO:0000313" key="4">
    <source>
        <dbReference type="EMBL" id="MBL3658912.1"/>
    </source>
</evidence>
<dbReference type="EMBL" id="JAESIY010000019">
    <property type="protein sequence ID" value="MBL3658912.1"/>
    <property type="molecule type" value="Genomic_DNA"/>
</dbReference>
<evidence type="ECO:0000256" key="2">
    <source>
        <dbReference type="RuleBase" id="RU003875"/>
    </source>
</evidence>
<dbReference type="SUPFAM" id="SSF47240">
    <property type="entry name" value="Ferritin-like"/>
    <property type="match status" value="1"/>
</dbReference>
<dbReference type="PANTHER" id="PTHR42932:SF1">
    <property type="entry name" value="GENERAL STRESS PROTEIN 20U"/>
    <property type="match status" value="1"/>
</dbReference>
<reference evidence="4" key="1">
    <citation type="submission" date="2021-01" db="EMBL/GenBank/DDBJ databases">
        <title>Fulvivirga kasyanovii gen. nov., sp nov., a novel member of the phylum Bacteroidetes isolated from seawater in a mussel farm.</title>
        <authorList>
            <person name="Zhao L.-H."/>
            <person name="Wang Z.-J."/>
        </authorList>
    </citation>
    <scope>NUCLEOTIDE SEQUENCE</scope>
    <source>
        <strain evidence="4">2943</strain>
    </source>
</reference>
<evidence type="ECO:0000259" key="3">
    <source>
        <dbReference type="Pfam" id="PF00210"/>
    </source>
</evidence>
<organism evidence="4 5">
    <name type="scientific">Fulvivirga sediminis</name>
    <dbReference type="NCBI Taxonomy" id="2803949"/>
    <lineage>
        <taxon>Bacteria</taxon>
        <taxon>Pseudomonadati</taxon>
        <taxon>Bacteroidota</taxon>
        <taxon>Cytophagia</taxon>
        <taxon>Cytophagales</taxon>
        <taxon>Fulvivirgaceae</taxon>
        <taxon>Fulvivirga</taxon>
    </lineage>
</organism>
<dbReference type="InterPro" id="IPR012347">
    <property type="entry name" value="Ferritin-like"/>
</dbReference>
<dbReference type="PANTHER" id="PTHR42932">
    <property type="entry name" value="GENERAL STRESS PROTEIN 20U"/>
    <property type="match status" value="1"/>
</dbReference>
<comment type="similarity">
    <text evidence="1 2">Belongs to the Dps family.</text>
</comment>
<dbReference type="InterPro" id="IPR002177">
    <property type="entry name" value="DPS_DNA-bd"/>
</dbReference>
<dbReference type="GO" id="GO:0016722">
    <property type="term" value="F:oxidoreductase activity, acting on metal ions"/>
    <property type="evidence" value="ECO:0007669"/>
    <property type="project" value="InterPro"/>
</dbReference>
<name>A0A937FC15_9BACT</name>
<keyword evidence="5" id="KW-1185">Reference proteome</keyword>
<gene>
    <name evidence="4" type="ORF">JL102_22390</name>
</gene>
<evidence type="ECO:0000256" key="1">
    <source>
        <dbReference type="ARBA" id="ARBA00009497"/>
    </source>
</evidence>
<dbReference type="GO" id="GO:0008199">
    <property type="term" value="F:ferric iron binding"/>
    <property type="evidence" value="ECO:0007669"/>
    <property type="project" value="InterPro"/>
</dbReference>
<accession>A0A937FC15</accession>
<dbReference type="InterPro" id="IPR008331">
    <property type="entry name" value="Ferritin_DPS_dom"/>
</dbReference>
<dbReference type="PRINTS" id="PR01346">
    <property type="entry name" value="HELNAPAPROT"/>
</dbReference>
<comment type="caution">
    <text evidence="4">The sequence shown here is derived from an EMBL/GenBank/DDBJ whole genome shotgun (WGS) entry which is preliminary data.</text>
</comment>
<protein>
    <submittedName>
        <fullName evidence="4">DNA starvation/stationary phase protection protein</fullName>
    </submittedName>
</protein>
<proteinExistence type="inferred from homology"/>
<evidence type="ECO:0000313" key="5">
    <source>
        <dbReference type="Proteomes" id="UP000659388"/>
    </source>
</evidence>
<dbReference type="Pfam" id="PF00210">
    <property type="entry name" value="Ferritin"/>
    <property type="match status" value="1"/>
</dbReference>
<dbReference type="Proteomes" id="UP000659388">
    <property type="component" value="Unassembled WGS sequence"/>
</dbReference>
<dbReference type="InterPro" id="IPR023188">
    <property type="entry name" value="DPS_DNA-bd_CS"/>
</dbReference>
<feature type="domain" description="Ferritin/DPS" evidence="3">
    <location>
        <begin position="7"/>
        <end position="145"/>
    </location>
</feature>
<sequence>MKNKEIIDKLNALLANYQIYYQNLRGFHWNIQGKHFFQLHAKFEELYLDSAQKIDTIAERILTIEGKPLHAFDDYIATATIKAKKDVHDGEGAVSGIIEDLNNIVSYEREIKELAAEAGDDATEDLMTGFIDEQEKTLWMMKAWLK</sequence>
<dbReference type="InterPro" id="IPR009078">
    <property type="entry name" value="Ferritin-like_SF"/>
</dbReference>